<comment type="catalytic activity">
    <reaction evidence="1 5">
        <text>L-alanine = D-alanine</text>
        <dbReference type="Rhea" id="RHEA:20249"/>
        <dbReference type="ChEBI" id="CHEBI:57416"/>
        <dbReference type="ChEBI" id="CHEBI:57972"/>
        <dbReference type="EC" id="5.1.1.1"/>
    </reaction>
</comment>
<dbReference type="PROSITE" id="PS00395">
    <property type="entry name" value="ALANINE_RACEMASE"/>
    <property type="match status" value="1"/>
</dbReference>
<dbReference type="InterPro" id="IPR009006">
    <property type="entry name" value="Ala_racemase/Decarboxylase_C"/>
</dbReference>
<feature type="modified residue" description="N6-(pyridoxal phosphate)lysine" evidence="5 6">
    <location>
        <position position="37"/>
    </location>
</feature>
<dbReference type="Proteomes" id="UP000031433">
    <property type="component" value="Unassembled WGS sequence"/>
</dbReference>
<keyword evidence="10" id="KW-1185">Reference proteome</keyword>
<evidence type="ECO:0000256" key="2">
    <source>
        <dbReference type="ARBA" id="ARBA00001933"/>
    </source>
</evidence>
<dbReference type="HAMAP" id="MF_01201">
    <property type="entry name" value="Ala_racemase"/>
    <property type="match status" value="1"/>
</dbReference>
<dbReference type="Gene3D" id="2.40.37.10">
    <property type="entry name" value="Lyase, Ornithine Decarboxylase, Chain A, domain 1"/>
    <property type="match status" value="1"/>
</dbReference>
<evidence type="ECO:0000313" key="10">
    <source>
        <dbReference type="Proteomes" id="UP000031433"/>
    </source>
</evidence>
<gene>
    <name evidence="9" type="ORF">SE37_00845</name>
</gene>
<comment type="function">
    <text evidence="5">Catalyzes the interconversion of L-alanine and D-alanine. May also act on other amino acids.</text>
</comment>
<name>A0A0C1TKE5_9BACT</name>
<evidence type="ECO:0000256" key="6">
    <source>
        <dbReference type="PIRSR" id="PIRSR600821-50"/>
    </source>
</evidence>
<feature type="active site" description="Proton acceptor; specific for D-alanine" evidence="5">
    <location>
        <position position="37"/>
    </location>
</feature>
<keyword evidence="4 5" id="KW-0413">Isomerase</keyword>
<dbReference type="NCBIfam" id="TIGR00492">
    <property type="entry name" value="alr"/>
    <property type="match status" value="1"/>
</dbReference>
<dbReference type="PANTHER" id="PTHR30511">
    <property type="entry name" value="ALANINE RACEMASE"/>
    <property type="match status" value="1"/>
</dbReference>
<dbReference type="GO" id="GO:0030170">
    <property type="term" value="F:pyridoxal phosphate binding"/>
    <property type="evidence" value="ECO:0007669"/>
    <property type="project" value="UniProtKB-UniRule"/>
</dbReference>
<comment type="similarity">
    <text evidence="5">Belongs to the alanine racemase family.</text>
</comment>
<dbReference type="Pfam" id="PF01168">
    <property type="entry name" value="Ala_racemase_N"/>
    <property type="match status" value="1"/>
</dbReference>
<keyword evidence="3 5" id="KW-0663">Pyridoxal phosphate</keyword>
<organism evidence="9 10">
    <name type="scientific">Geobacter soli</name>
    <dbReference type="NCBI Taxonomy" id="1510391"/>
    <lineage>
        <taxon>Bacteria</taxon>
        <taxon>Pseudomonadati</taxon>
        <taxon>Thermodesulfobacteriota</taxon>
        <taxon>Desulfuromonadia</taxon>
        <taxon>Geobacterales</taxon>
        <taxon>Geobacteraceae</taxon>
        <taxon>Geobacter</taxon>
    </lineage>
</organism>
<protein>
    <recommendedName>
        <fullName evidence="5">Alanine racemase</fullName>
        <ecNumber evidence="5">5.1.1.1</ecNumber>
    </recommendedName>
</protein>
<dbReference type="Pfam" id="PF00842">
    <property type="entry name" value="Ala_racemase_C"/>
    <property type="match status" value="1"/>
</dbReference>
<dbReference type="EMBL" id="JXBL01000001">
    <property type="protein sequence ID" value="KIE41284.1"/>
    <property type="molecule type" value="Genomic_DNA"/>
</dbReference>
<dbReference type="SUPFAM" id="SSF51419">
    <property type="entry name" value="PLP-binding barrel"/>
    <property type="match status" value="1"/>
</dbReference>
<dbReference type="SUPFAM" id="SSF50621">
    <property type="entry name" value="Alanine racemase C-terminal domain-like"/>
    <property type="match status" value="1"/>
</dbReference>
<accession>A0A0C1TKE5</accession>
<dbReference type="GO" id="GO:0008784">
    <property type="term" value="F:alanine racemase activity"/>
    <property type="evidence" value="ECO:0007669"/>
    <property type="project" value="UniProtKB-UniRule"/>
</dbReference>
<dbReference type="UniPathway" id="UPA00042">
    <property type="reaction ID" value="UER00497"/>
</dbReference>
<dbReference type="CDD" id="cd00430">
    <property type="entry name" value="PLPDE_III_AR"/>
    <property type="match status" value="1"/>
</dbReference>
<dbReference type="EC" id="5.1.1.1" evidence="5"/>
<evidence type="ECO:0000256" key="5">
    <source>
        <dbReference type="HAMAP-Rule" id="MF_01201"/>
    </source>
</evidence>
<feature type="binding site" evidence="5 7">
    <location>
        <position position="135"/>
    </location>
    <ligand>
        <name>substrate</name>
    </ligand>
</feature>
<evidence type="ECO:0000256" key="3">
    <source>
        <dbReference type="ARBA" id="ARBA00022898"/>
    </source>
</evidence>
<comment type="pathway">
    <text evidence="5">Amino-acid biosynthesis; D-alanine biosynthesis; D-alanine from L-alanine: step 1/1.</text>
</comment>
<dbReference type="PRINTS" id="PR00992">
    <property type="entry name" value="ALARACEMASE"/>
</dbReference>
<evidence type="ECO:0000259" key="8">
    <source>
        <dbReference type="SMART" id="SM01005"/>
    </source>
</evidence>
<comment type="caution">
    <text evidence="9">The sequence shown here is derived from an EMBL/GenBank/DDBJ whole genome shotgun (WGS) entry which is preliminary data.</text>
</comment>
<dbReference type="InterPro" id="IPR001608">
    <property type="entry name" value="Ala_racemase_N"/>
</dbReference>
<dbReference type="InterPro" id="IPR000821">
    <property type="entry name" value="Ala_racemase"/>
</dbReference>
<feature type="binding site" evidence="5 7">
    <location>
        <position position="315"/>
    </location>
    <ligand>
        <name>substrate</name>
    </ligand>
</feature>
<dbReference type="AlphaFoldDB" id="A0A0C1TKE5"/>
<dbReference type="RefSeq" id="WP_039642900.1">
    <property type="nucleotide sequence ID" value="NZ_JXBL01000001.1"/>
</dbReference>
<evidence type="ECO:0000313" key="9">
    <source>
        <dbReference type="EMBL" id="KIE41284.1"/>
    </source>
</evidence>
<dbReference type="PANTHER" id="PTHR30511:SF0">
    <property type="entry name" value="ALANINE RACEMASE, CATABOLIC-RELATED"/>
    <property type="match status" value="1"/>
</dbReference>
<dbReference type="InterPro" id="IPR020622">
    <property type="entry name" value="Ala_racemase_pyridoxalP-BS"/>
</dbReference>
<dbReference type="GO" id="GO:0030632">
    <property type="term" value="P:D-alanine biosynthetic process"/>
    <property type="evidence" value="ECO:0007669"/>
    <property type="project" value="UniProtKB-UniRule"/>
</dbReference>
<dbReference type="InterPro" id="IPR011079">
    <property type="entry name" value="Ala_racemase_C"/>
</dbReference>
<feature type="active site" description="Proton acceptor; specific for L-alanine" evidence="5">
    <location>
        <position position="267"/>
    </location>
</feature>
<comment type="cofactor">
    <cofactor evidence="2 5 6">
        <name>pyridoxal 5'-phosphate</name>
        <dbReference type="ChEBI" id="CHEBI:597326"/>
    </cofactor>
</comment>
<proteinExistence type="inferred from homology"/>
<dbReference type="SMART" id="SM01005">
    <property type="entry name" value="Ala_racemase_C"/>
    <property type="match status" value="1"/>
</dbReference>
<dbReference type="InterPro" id="IPR029066">
    <property type="entry name" value="PLP-binding_barrel"/>
</dbReference>
<reference evidence="9 10" key="1">
    <citation type="submission" date="2015-01" db="EMBL/GenBank/DDBJ databases">
        <title>Genome sequence of the anaerobic bacterium Geobacter soli GSS01, a dissimilatory Fe(III) reducer from soil.</title>
        <authorList>
            <person name="Yang G."/>
            <person name="Zhou S."/>
        </authorList>
    </citation>
    <scope>NUCLEOTIDE SEQUENCE [LARGE SCALE GENOMIC DNA]</scope>
    <source>
        <strain evidence="9 10">GSS01</strain>
    </source>
</reference>
<evidence type="ECO:0000256" key="1">
    <source>
        <dbReference type="ARBA" id="ARBA00000316"/>
    </source>
</evidence>
<dbReference type="FunFam" id="3.20.20.10:FF:000002">
    <property type="entry name" value="Alanine racemase"/>
    <property type="match status" value="1"/>
</dbReference>
<feature type="domain" description="Alanine racemase C-terminal" evidence="8">
    <location>
        <begin position="246"/>
        <end position="375"/>
    </location>
</feature>
<dbReference type="Gene3D" id="3.20.20.10">
    <property type="entry name" value="Alanine racemase"/>
    <property type="match status" value="1"/>
</dbReference>
<dbReference type="GO" id="GO:0005829">
    <property type="term" value="C:cytosol"/>
    <property type="evidence" value="ECO:0007669"/>
    <property type="project" value="TreeGrafter"/>
</dbReference>
<evidence type="ECO:0000256" key="4">
    <source>
        <dbReference type="ARBA" id="ARBA00023235"/>
    </source>
</evidence>
<sequence length="382" mass="41877">MDSRPTIAEVDLAALRHNYDLVVRTIPRGCGILAVVKADAYGHGFMDIARELEALGVTAFGVAFLAEGIQLRKSGIDRPVLILGGVYPGQERKCVGFNLSTALFSLEQARVLDDAAGRLYRRARVHAKIDTGMGRLGIPHEEAQAFFRALRELKHLDLEGIISHFASADELDEDGRRYSDLQAGRFAAAVAAARHEGFEPRYVHIANSAAAFGMDLPFCNLVRPGIVLYGALPSGDFEGKMALKPIMRLRSSIALLKWVEPGTSISYARRFTAPDRRLVASIPVGYADGYSRSLTNRAEVVVRGRRAPVVGTVCMDWIMADVTHISGVTVGDEVTLLGCDREGNCVRAEELAEWAGTIPYEIFCGISKRVPRIYLNPSIRHR</sequence>
<evidence type="ECO:0000256" key="7">
    <source>
        <dbReference type="PIRSR" id="PIRSR600821-52"/>
    </source>
</evidence>